<evidence type="ECO:0000313" key="3">
    <source>
        <dbReference type="WBParaSite" id="PEQ_0001406501-mRNA-1"/>
    </source>
</evidence>
<name>A0A914S5J7_PAREQ</name>
<keyword evidence="1" id="KW-1133">Transmembrane helix</keyword>
<evidence type="ECO:0000313" key="2">
    <source>
        <dbReference type="Proteomes" id="UP000887564"/>
    </source>
</evidence>
<dbReference type="AlphaFoldDB" id="A0A914S5J7"/>
<keyword evidence="2" id="KW-1185">Reference proteome</keyword>
<protein>
    <submittedName>
        <fullName evidence="3">Uncharacterized protein</fullName>
    </submittedName>
</protein>
<dbReference type="Proteomes" id="UP000887564">
    <property type="component" value="Unplaced"/>
</dbReference>
<organism evidence="2 3">
    <name type="scientific">Parascaris equorum</name>
    <name type="common">Equine roundworm</name>
    <dbReference type="NCBI Taxonomy" id="6256"/>
    <lineage>
        <taxon>Eukaryota</taxon>
        <taxon>Metazoa</taxon>
        <taxon>Ecdysozoa</taxon>
        <taxon>Nematoda</taxon>
        <taxon>Chromadorea</taxon>
        <taxon>Rhabditida</taxon>
        <taxon>Spirurina</taxon>
        <taxon>Ascaridomorpha</taxon>
        <taxon>Ascaridoidea</taxon>
        <taxon>Ascarididae</taxon>
        <taxon>Parascaris</taxon>
    </lineage>
</organism>
<evidence type="ECO:0000256" key="1">
    <source>
        <dbReference type="SAM" id="Phobius"/>
    </source>
</evidence>
<keyword evidence="1" id="KW-0812">Transmembrane</keyword>
<feature type="transmembrane region" description="Helical" evidence="1">
    <location>
        <begin position="41"/>
        <end position="59"/>
    </location>
</feature>
<accession>A0A914S5J7</accession>
<reference evidence="3" key="1">
    <citation type="submission" date="2022-11" db="UniProtKB">
        <authorList>
            <consortium name="WormBaseParasite"/>
        </authorList>
    </citation>
    <scope>IDENTIFICATION</scope>
</reference>
<sequence>VSFIQAYRADPYAAQAYEQQWTIFRPPAYGSTGLASGQLCANSYLATHCSFLIFFLLIVKKCAVCMRVKRSSFRISLST</sequence>
<proteinExistence type="predicted"/>
<dbReference type="WBParaSite" id="PEQ_0001406501-mRNA-1">
    <property type="protein sequence ID" value="PEQ_0001406501-mRNA-1"/>
    <property type="gene ID" value="PEQ_0001406501"/>
</dbReference>
<keyword evidence="1" id="KW-0472">Membrane</keyword>